<reference evidence="2" key="1">
    <citation type="journal article" date="2024" name="Int. J. Syst. Evol. Microbiol.">
        <title>Polycladomyces zharkentensis sp. nov., a novel thermophilic cellulose- and starch-degrading member of the Bacillota from a geothermal aquifer in Kazakhstan.</title>
        <authorList>
            <person name="Mashzhan A."/>
            <person name="Kistaubayeva A."/>
            <person name="Javier-Lopez R."/>
            <person name="Bissenova U."/>
            <person name="Bissenbay A."/>
            <person name="Birkeland N.K."/>
        </authorList>
    </citation>
    <scope>NUCLEOTIDE SEQUENCE</scope>
    <source>
        <strain evidence="2">ZKZ2T</strain>
    </source>
</reference>
<comment type="caution">
    <text evidence="2">The sequence shown here is derived from an EMBL/GenBank/DDBJ whole genome shotgun (WGS) entry which is preliminary data.</text>
</comment>
<keyword evidence="1" id="KW-1133">Transmembrane helix</keyword>
<dbReference type="PANTHER" id="PTHR28026">
    <property type="entry name" value="DUF962 DOMAIN PROTEIN (AFU_ORTHOLOGUE AFUA_8G05310)"/>
    <property type="match status" value="1"/>
</dbReference>
<dbReference type="Pfam" id="PF06127">
    <property type="entry name" value="Mpo1-like"/>
    <property type="match status" value="1"/>
</dbReference>
<dbReference type="EMBL" id="JAFHAP010000008">
    <property type="protein sequence ID" value="MBN2909618.1"/>
    <property type="molecule type" value="Genomic_DNA"/>
</dbReference>
<protein>
    <submittedName>
        <fullName evidence="2">DUF962 domain-containing protein</fullName>
    </submittedName>
</protein>
<keyword evidence="3" id="KW-1185">Reference proteome</keyword>
<evidence type="ECO:0000313" key="3">
    <source>
        <dbReference type="Proteomes" id="UP001177120"/>
    </source>
</evidence>
<dbReference type="Proteomes" id="UP001177120">
    <property type="component" value="Unassembled WGS sequence"/>
</dbReference>
<evidence type="ECO:0000256" key="1">
    <source>
        <dbReference type="SAM" id="Phobius"/>
    </source>
</evidence>
<accession>A0ABS2WJB6</accession>
<organism evidence="2 3">
    <name type="scientific">Polycladomyces zharkentensis</name>
    <dbReference type="NCBI Taxonomy" id="2807616"/>
    <lineage>
        <taxon>Bacteria</taxon>
        <taxon>Bacillati</taxon>
        <taxon>Bacillota</taxon>
        <taxon>Bacilli</taxon>
        <taxon>Bacillales</taxon>
        <taxon>Thermoactinomycetaceae</taxon>
        <taxon>Polycladomyces</taxon>
    </lineage>
</organism>
<dbReference type="PANTHER" id="PTHR28026:SF9">
    <property type="entry name" value="2-HYDROXY-PALMITIC ACID DIOXYGENASE MPO1"/>
    <property type="match status" value="1"/>
</dbReference>
<keyword evidence="1" id="KW-0812">Transmembrane</keyword>
<sequence>MRLSELLEKYKQDHQHPINQLTHAFGIPMIVISIPLVLFQWKTALILFVAGWILQFVGHAFEGKKPSFFSNPRFLLIGPYWLARKWAQWWKKSDS</sequence>
<feature type="transmembrane region" description="Helical" evidence="1">
    <location>
        <begin position="21"/>
        <end position="38"/>
    </location>
</feature>
<proteinExistence type="predicted"/>
<name>A0ABS2WJB6_9BACL</name>
<dbReference type="InterPro" id="IPR009305">
    <property type="entry name" value="Mpo1-like"/>
</dbReference>
<keyword evidence="1" id="KW-0472">Membrane</keyword>
<gene>
    <name evidence="2" type="ORF">JQC72_08770</name>
</gene>
<feature type="transmembrane region" description="Helical" evidence="1">
    <location>
        <begin position="44"/>
        <end position="61"/>
    </location>
</feature>
<dbReference type="RefSeq" id="WP_205494829.1">
    <property type="nucleotide sequence ID" value="NZ_JAFHAP010000008.1"/>
</dbReference>
<evidence type="ECO:0000313" key="2">
    <source>
        <dbReference type="EMBL" id="MBN2909618.1"/>
    </source>
</evidence>